<proteinExistence type="predicted"/>
<dbReference type="Proteomes" id="UP001195769">
    <property type="component" value="Unassembled WGS sequence"/>
</dbReference>
<reference evidence="3" key="1">
    <citation type="journal article" date="2020" name="New Phytol.">
        <title>Comparative genomics reveals dynamic genome evolution in host specialist ectomycorrhizal fungi.</title>
        <authorList>
            <person name="Lofgren L.A."/>
            <person name="Nguyen N.H."/>
            <person name="Vilgalys R."/>
            <person name="Ruytinx J."/>
            <person name="Liao H.L."/>
            <person name="Branco S."/>
            <person name="Kuo A."/>
            <person name="LaButti K."/>
            <person name="Lipzen A."/>
            <person name="Andreopoulos W."/>
            <person name="Pangilinan J."/>
            <person name="Riley R."/>
            <person name="Hundley H."/>
            <person name="Na H."/>
            <person name="Barry K."/>
            <person name="Grigoriev I.V."/>
            <person name="Stajich J.E."/>
            <person name="Kennedy P.G."/>
        </authorList>
    </citation>
    <scope>NUCLEOTIDE SEQUENCE</scope>
    <source>
        <strain evidence="3">FC203</strain>
    </source>
</reference>
<protein>
    <submittedName>
        <fullName evidence="3">Uncharacterized protein</fullName>
    </submittedName>
</protein>
<dbReference type="EMBL" id="JABBWK010000041">
    <property type="protein sequence ID" value="KAG1898132.1"/>
    <property type="molecule type" value="Genomic_DNA"/>
</dbReference>
<dbReference type="PANTHER" id="PTHR19879:SF9">
    <property type="entry name" value="TRANSCRIPTION INITIATION FACTOR TFIID SUBUNIT 5"/>
    <property type="match status" value="1"/>
</dbReference>
<comment type="caution">
    <text evidence="3">The sequence shown here is derived from an EMBL/GenBank/DDBJ whole genome shotgun (WGS) entry which is preliminary data.</text>
</comment>
<name>A0AAD4E1Z5_9AGAM</name>
<evidence type="ECO:0000256" key="1">
    <source>
        <dbReference type="PROSITE-ProRule" id="PRU00221"/>
    </source>
</evidence>
<dbReference type="PROSITE" id="PS50082">
    <property type="entry name" value="WD_REPEATS_2"/>
    <property type="match status" value="1"/>
</dbReference>
<dbReference type="Gene3D" id="2.130.10.10">
    <property type="entry name" value="YVTN repeat-like/Quinoprotein amine dehydrogenase"/>
    <property type="match status" value="2"/>
</dbReference>
<gene>
    <name evidence="3" type="ORF">F5891DRAFT_488502</name>
</gene>
<dbReference type="InterPro" id="IPR015943">
    <property type="entry name" value="WD40/YVTN_repeat-like_dom_sf"/>
</dbReference>
<dbReference type="InterPro" id="IPR011047">
    <property type="entry name" value="Quinoprotein_ADH-like_sf"/>
</dbReference>
<dbReference type="RefSeq" id="XP_041223708.1">
    <property type="nucleotide sequence ID" value="XM_041372012.1"/>
</dbReference>
<accession>A0AAD4E1Z5</accession>
<evidence type="ECO:0000256" key="2">
    <source>
        <dbReference type="SAM" id="MobiDB-lite"/>
    </source>
</evidence>
<dbReference type="Pfam" id="PF00400">
    <property type="entry name" value="WD40"/>
    <property type="match status" value="1"/>
</dbReference>
<dbReference type="SMART" id="SM00320">
    <property type="entry name" value="WD40"/>
    <property type="match status" value="2"/>
</dbReference>
<dbReference type="SUPFAM" id="SSF50998">
    <property type="entry name" value="Quinoprotein alcohol dehydrogenase-like"/>
    <property type="match status" value="1"/>
</dbReference>
<dbReference type="GeneID" id="64666310"/>
<feature type="repeat" description="WD" evidence="1">
    <location>
        <begin position="14"/>
        <end position="41"/>
    </location>
</feature>
<dbReference type="AlphaFoldDB" id="A0AAD4E1Z5"/>
<keyword evidence="4" id="KW-1185">Reference proteome</keyword>
<evidence type="ECO:0000313" key="3">
    <source>
        <dbReference type="EMBL" id="KAG1898132.1"/>
    </source>
</evidence>
<organism evidence="3 4">
    <name type="scientific">Suillus fuscotomentosus</name>
    <dbReference type="NCBI Taxonomy" id="1912939"/>
    <lineage>
        <taxon>Eukaryota</taxon>
        <taxon>Fungi</taxon>
        <taxon>Dikarya</taxon>
        <taxon>Basidiomycota</taxon>
        <taxon>Agaricomycotina</taxon>
        <taxon>Agaricomycetes</taxon>
        <taxon>Agaricomycetidae</taxon>
        <taxon>Boletales</taxon>
        <taxon>Suillineae</taxon>
        <taxon>Suillaceae</taxon>
        <taxon>Suillus</taxon>
    </lineage>
</organism>
<feature type="region of interest" description="Disordered" evidence="2">
    <location>
        <begin position="159"/>
        <end position="178"/>
    </location>
</feature>
<keyword evidence="1" id="KW-0853">WD repeat</keyword>
<dbReference type="PANTHER" id="PTHR19879">
    <property type="entry name" value="TRANSCRIPTION INITIATION FACTOR TFIID"/>
    <property type="match status" value="1"/>
</dbReference>
<evidence type="ECO:0000313" key="4">
    <source>
        <dbReference type="Proteomes" id="UP001195769"/>
    </source>
</evidence>
<sequence length="266" mass="29926">MIFDTTTWQEIAVLEGHSHFVNGFSLSPNNRILASASDDKTHKSSVQSAAFSADGKLLVTGSYNNIHTWDIHAILKEAGLEDLLQPLPDVAAQESFMDADATQAEDDELSPGFFNDVTDGAYSSRTYGNHHRSSSRRPRTLAPSLGSVSALIRRLSLPFRHSQPHTNEETKLPQHSGRAIFSRHRPRVVEVAAVKDREKKHSSKANRTPKSRPRHRLLQLLILPHHVQDMRIHYPSDCWVISCFFSAAHLLNTSMEMYNQRSSKIN</sequence>
<dbReference type="InterPro" id="IPR001680">
    <property type="entry name" value="WD40_rpt"/>
</dbReference>